<accession>A0ABY4BCP9</accession>
<dbReference type="Proteomes" id="UP000831390">
    <property type="component" value="Plasmid unnamed6"/>
</dbReference>
<dbReference type="InterPro" id="IPR032593">
    <property type="entry name" value="DUF4907"/>
</dbReference>
<gene>
    <name evidence="3" type="ORF">MTP16_25745</name>
</gene>
<proteinExistence type="predicted"/>
<keyword evidence="2" id="KW-0732">Signal</keyword>
<reference evidence="3 4" key="1">
    <citation type="submission" date="2022-03" db="EMBL/GenBank/DDBJ databases">
        <title>Hymenobactersp. isolated from the air.</title>
        <authorList>
            <person name="Won M."/>
            <person name="Kwon S.-W."/>
        </authorList>
    </citation>
    <scope>NUCLEOTIDE SEQUENCE [LARGE SCALE GENOMIC DNA]</scope>
    <source>
        <strain evidence="3 4">KACC 22596</strain>
        <plasmid evidence="3 4">unnamed6</plasmid>
    </source>
</reference>
<dbReference type="Pfam" id="PF16250">
    <property type="entry name" value="DUF4907"/>
    <property type="match status" value="1"/>
</dbReference>
<evidence type="ECO:0000313" key="4">
    <source>
        <dbReference type="Proteomes" id="UP000831390"/>
    </source>
</evidence>
<geneLocation type="plasmid" evidence="3 4">
    <name>unnamed6</name>
</geneLocation>
<feature type="compositionally biased region" description="Pro residues" evidence="1">
    <location>
        <begin position="21"/>
        <end position="31"/>
    </location>
</feature>
<evidence type="ECO:0000313" key="3">
    <source>
        <dbReference type="EMBL" id="UOE36855.1"/>
    </source>
</evidence>
<keyword evidence="4" id="KW-1185">Reference proteome</keyword>
<sequence>MTIRGCLRIIWLGAAAACTADPPPHQPPAAPSPASVRAQPAEFTAAVEPNADGSYGYVVKANGRPLILQPHVPGRPGTRGFATAAQAQQVAQLVESKLRRGQMPPSVTAAELDSLGL</sequence>
<protein>
    <submittedName>
        <fullName evidence="3">DUF4907 domain-containing protein</fullName>
    </submittedName>
</protein>
<keyword evidence="3" id="KW-0614">Plasmid</keyword>
<feature type="region of interest" description="Disordered" evidence="1">
    <location>
        <begin position="95"/>
        <end position="117"/>
    </location>
</feature>
<feature type="signal peptide" evidence="2">
    <location>
        <begin position="1"/>
        <end position="20"/>
    </location>
</feature>
<feature type="region of interest" description="Disordered" evidence="1">
    <location>
        <begin position="18"/>
        <end position="40"/>
    </location>
</feature>
<dbReference type="RefSeq" id="WP_243521071.1">
    <property type="nucleotide sequence ID" value="NZ_CP094540.1"/>
</dbReference>
<evidence type="ECO:0000256" key="1">
    <source>
        <dbReference type="SAM" id="MobiDB-lite"/>
    </source>
</evidence>
<dbReference type="EMBL" id="CP094540">
    <property type="protein sequence ID" value="UOE36855.1"/>
    <property type="molecule type" value="Genomic_DNA"/>
</dbReference>
<organism evidence="3 4">
    <name type="scientific">Hymenobacter monticola</name>
    <dbReference type="NCBI Taxonomy" id="1705399"/>
    <lineage>
        <taxon>Bacteria</taxon>
        <taxon>Pseudomonadati</taxon>
        <taxon>Bacteroidota</taxon>
        <taxon>Cytophagia</taxon>
        <taxon>Cytophagales</taxon>
        <taxon>Hymenobacteraceae</taxon>
        <taxon>Hymenobacter</taxon>
    </lineage>
</organism>
<name>A0ABY4BCP9_9BACT</name>
<evidence type="ECO:0000256" key="2">
    <source>
        <dbReference type="SAM" id="SignalP"/>
    </source>
</evidence>
<feature type="chain" id="PRO_5045896515" evidence="2">
    <location>
        <begin position="21"/>
        <end position="117"/>
    </location>
</feature>